<accession>A0A9D1IIT9</accession>
<evidence type="ECO:0000256" key="3">
    <source>
        <dbReference type="ARBA" id="ARBA00004496"/>
    </source>
</evidence>
<organism evidence="14 15">
    <name type="scientific">Candidatus Aphodousia faecigallinarum</name>
    <dbReference type="NCBI Taxonomy" id="2840677"/>
    <lineage>
        <taxon>Bacteria</taxon>
        <taxon>Pseudomonadati</taxon>
        <taxon>Pseudomonadota</taxon>
        <taxon>Betaproteobacteria</taxon>
        <taxon>Burkholderiales</taxon>
        <taxon>Sutterellaceae</taxon>
        <taxon>Sutterellaceae incertae sedis</taxon>
        <taxon>Candidatus Aphodousia</taxon>
    </lineage>
</organism>
<comment type="subcellular location">
    <subcellularLocation>
        <location evidence="3">Cytoplasm</location>
    </subcellularLocation>
</comment>
<evidence type="ECO:0000256" key="6">
    <source>
        <dbReference type="ARBA" id="ARBA00022490"/>
    </source>
</evidence>
<dbReference type="GO" id="GO:0008745">
    <property type="term" value="F:N-acetylmuramoyl-L-alanine amidase activity"/>
    <property type="evidence" value="ECO:0007669"/>
    <property type="project" value="UniProtKB-EC"/>
</dbReference>
<dbReference type="AlphaFoldDB" id="A0A9D1IIT9"/>
<dbReference type="InterPro" id="IPR002502">
    <property type="entry name" value="Amidase_domain"/>
</dbReference>
<evidence type="ECO:0000256" key="7">
    <source>
        <dbReference type="ARBA" id="ARBA00022723"/>
    </source>
</evidence>
<evidence type="ECO:0000256" key="1">
    <source>
        <dbReference type="ARBA" id="ARBA00001561"/>
    </source>
</evidence>
<evidence type="ECO:0000256" key="10">
    <source>
        <dbReference type="ARBA" id="ARBA00023316"/>
    </source>
</evidence>
<proteinExistence type="inferred from homology"/>
<dbReference type="CDD" id="cd06583">
    <property type="entry name" value="PGRP"/>
    <property type="match status" value="1"/>
</dbReference>
<dbReference type="NCBIfam" id="NF008758">
    <property type="entry name" value="PRK11789.1"/>
    <property type="match status" value="1"/>
</dbReference>
<comment type="cofactor">
    <cofactor evidence="2">
        <name>Zn(2+)</name>
        <dbReference type="ChEBI" id="CHEBI:29105"/>
    </cofactor>
</comment>
<reference evidence="14" key="1">
    <citation type="submission" date="2020-10" db="EMBL/GenBank/DDBJ databases">
        <authorList>
            <person name="Gilroy R."/>
        </authorList>
    </citation>
    <scope>NUCLEOTIDE SEQUENCE</scope>
    <source>
        <strain evidence="14">7463</strain>
    </source>
</reference>
<evidence type="ECO:0000313" key="15">
    <source>
        <dbReference type="Proteomes" id="UP000824083"/>
    </source>
</evidence>
<name>A0A9D1IIT9_9BURK</name>
<evidence type="ECO:0000256" key="5">
    <source>
        <dbReference type="ARBA" id="ARBA00011901"/>
    </source>
</evidence>
<protein>
    <recommendedName>
        <fullName evidence="11">1,6-anhydro-N-acetylmuramyl-L-alanine amidase AmpD</fullName>
        <ecNumber evidence="5">3.5.1.28</ecNumber>
    </recommendedName>
    <alternativeName>
        <fullName evidence="12">N-acetylmuramoyl-L-alanine amidase</fullName>
    </alternativeName>
</protein>
<evidence type="ECO:0000259" key="13">
    <source>
        <dbReference type="SMART" id="SM00644"/>
    </source>
</evidence>
<evidence type="ECO:0000256" key="9">
    <source>
        <dbReference type="ARBA" id="ARBA00022833"/>
    </source>
</evidence>
<keyword evidence="6" id="KW-0963">Cytoplasm</keyword>
<keyword evidence="10" id="KW-0961">Cell wall biogenesis/degradation</keyword>
<comment type="similarity">
    <text evidence="4">Belongs to the N-acetylmuramoyl-L-alanine amidase 2 family.</text>
</comment>
<evidence type="ECO:0000256" key="11">
    <source>
        <dbReference type="ARBA" id="ARBA00039257"/>
    </source>
</evidence>
<comment type="catalytic activity">
    <reaction evidence="1">
        <text>Hydrolyzes the link between N-acetylmuramoyl residues and L-amino acid residues in certain cell-wall glycopeptides.</text>
        <dbReference type="EC" id="3.5.1.28"/>
    </reaction>
</comment>
<keyword evidence="9" id="KW-0862">Zinc</keyword>
<dbReference type="PANTHER" id="PTHR30417:SF4">
    <property type="entry name" value="1,6-ANHYDRO-N-ACETYLMURAMYL-L-ALANINE AMIDASE AMPD"/>
    <property type="match status" value="1"/>
</dbReference>
<dbReference type="GO" id="GO:0071555">
    <property type="term" value="P:cell wall organization"/>
    <property type="evidence" value="ECO:0007669"/>
    <property type="project" value="UniProtKB-KW"/>
</dbReference>
<dbReference type="GO" id="GO:0009254">
    <property type="term" value="P:peptidoglycan turnover"/>
    <property type="evidence" value="ECO:0007669"/>
    <property type="project" value="TreeGrafter"/>
</dbReference>
<keyword evidence="8 14" id="KW-0378">Hydrolase</keyword>
<dbReference type="SUPFAM" id="SSF55846">
    <property type="entry name" value="N-acetylmuramoyl-L-alanine amidase-like"/>
    <property type="match status" value="1"/>
</dbReference>
<dbReference type="InterPro" id="IPR036505">
    <property type="entry name" value="Amidase/PGRP_sf"/>
</dbReference>
<evidence type="ECO:0000313" key="14">
    <source>
        <dbReference type="EMBL" id="HIU36862.1"/>
    </source>
</evidence>
<dbReference type="Pfam" id="PF01510">
    <property type="entry name" value="Amidase_2"/>
    <property type="match status" value="1"/>
</dbReference>
<gene>
    <name evidence="14" type="primary">ampD</name>
    <name evidence="14" type="ORF">IAC56_01070</name>
</gene>
<evidence type="ECO:0000256" key="8">
    <source>
        <dbReference type="ARBA" id="ARBA00022801"/>
    </source>
</evidence>
<keyword evidence="7" id="KW-0479">Metal-binding</keyword>
<dbReference type="GO" id="GO:0046872">
    <property type="term" value="F:metal ion binding"/>
    <property type="evidence" value="ECO:0007669"/>
    <property type="project" value="UniProtKB-KW"/>
</dbReference>
<evidence type="ECO:0000256" key="2">
    <source>
        <dbReference type="ARBA" id="ARBA00001947"/>
    </source>
</evidence>
<dbReference type="Proteomes" id="UP000824083">
    <property type="component" value="Unassembled WGS sequence"/>
</dbReference>
<dbReference type="EMBL" id="DVMY01000023">
    <property type="protein sequence ID" value="HIU36862.1"/>
    <property type="molecule type" value="Genomic_DNA"/>
</dbReference>
<dbReference type="GO" id="GO:0005737">
    <property type="term" value="C:cytoplasm"/>
    <property type="evidence" value="ECO:0007669"/>
    <property type="project" value="UniProtKB-SubCell"/>
</dbReference>
<dbReference type="InterPro" id="IPR051206">
    <property type="entry name" value="NAMLAA_amidase_2"/>
</dbReference>
<dbReference type="Gene3D" id="3.40.80.10">
    <property type="entry name" value="Peptidoglycan recognition protein-like"/>
    <property type="match status" value="1"/>
</dbReference>
<sequence>MKINREGWIEGEGCVCVPSPFFDDREGQLEPDLVVMHNISLPAGAFGLGYVQALFKGELINTAIQGFESLKGLKVSSHFFIDRKGLITQFVSTKKRAWHAGKSIFQGRSRCNDFSIGIEMEGSDFVAFEPEQYQALKKLLVTLIQSEPRLSFITGHSDIAPDRKTDPGPYFDWKMVLSVPEISKRLKYSTIQTLTL</sequence>
<evidence type="ECO:0000256" key="4">
    <source>
        <dbReference type="ARBA" id="ARBA00007553"/>
    </source>
</evidence>
<feature type="domain" description="N-acetylmuramoyl-L-alanine amidase" evidence="13">
    <location>
        <begin position="19"/>
        <end position="168"/>
    </location>
</feature>
<dbReference type="PANTHER" id="PTHR30417">
    <property type="entry name" value="N-ACETYLMURAMOYL-L-ALANINE AMIDASE AMID"/>
    <property type="match status" value="1"/>
</dbReference>
<comment type="caution">
    <text evidence="14">The sequence shown here is derived from an EMBL/GenBank/DDBJ whole genome shotgun (WGS) entry which is preliminary data.</text>
</comment>
<dbReference type="EC" id="3.5.1.28" evidence="5"/>
<dbReference type="SMART" id="SM00644">
    <property type="entry name" value="Ami_2"/>
    <property type="match status" value="1"/>
</dbReference>
<reference evidence="14" key="2">
    <citation type="journal article" date="2021" name="PeerJ">
        <title>Extensive microbial diversity within the chicken gut microbiome revealed by metagenomics and culture.</title>
        <authorList>
            <person name="Gilroy R."/>
            <person name="Ravi A."/>
            <person name="Getino M."/>
            <person name="Pursley I."/>
            <person name="Horton D.L."/>
            <person name="Alikhan N.F."/>
            <person name="Baker D."/>
            <person name="Gharbi K."/>
            <person name="Hall N."/>
            <person name="Watson M."/>
            <person name="Adriaenssens E.M."/>
            <person name="Foster-Nyarko E."/>
            <person name="Jarju S."/>
            <person name="Secka A."/>
            <person name="Antonio M."/>
            <person name="Oren A."/>
            <person name="Chaudhuri R.R."/>
            <person name="La Ragione R."/>
            <person name="Hildebrand F."/>
            <person name="Pallen M.J."/>
        </authorList>
    </citation>
    <scope>NUCLEOTIDE SEQUENCE</scope>
    <source>
        <strain evidence="14">7463</strain>
    </source>
</reference>
<dbReference type="GO" id="GO:0009253">
    <property type="term" value="P:peptidoglycan catabolic process"/>
    <property type="evidence" value="ECO:0007669"/>
    <property type="project" value="InterPro"/>
</dbReference>
<evidence type="ECO:0000256" key="12">
    <source>
        <dbReference type="ARBA" id="ARBA00042615"/>
    </source>
</evidence>